<name>A0A0F8YB00_9ZZZZ</name>
<organism evidence="1">
    <name type="scientific">marine sediment metagenome</name>
    <dbReference type="NCBI Taxonomy" id="412755"/>
    <lineage>
        <taxon>unclassified sequences</taxon>
        <taxon>metagenomes</taxon>
        <taxon>ecological metagenomes</taxon>
    </lineage>
</organism>
<reference evidence="1" key="1">
    <citation type="journal article" date="2015" name="Nature">
        <title>Complex archaea that bridge the gap between prokaryotes and eukaryotes.</title>
        <authorList>
            <person name="Spang A."/>
            <person name="Saw J.H."/>
            <person name="Jorgensen S.L."/>
            <person name="Zaremba-Niedzwiedzka K."/>
            <person name="Martijn J."/>
            <person name="Lind A.E."/>
            <person name="van Eijk R."/>
            <person name="Schleper C."/>
            <person name="Guy L."/>
            <person name="Ettema T.J."/>
        </authorList>
    </citation>
    <scope>NUCLEOTIDE SEQUENCE</scope>
</reference>
<proteinExistence type="predicted"/>
<gene>
    <name evidence="1" type="ORF">LCGC14_3116280</name>
</gene>
<dbReference type="AlphaFoldDB" id="A0A0F8YB00"/>
<accession>A0A0F8YB00</accession>
<comment type="caution">
    <text evidence="1">The sequence shown here is derived from an EMBL/GenBank/DDBJ whole genome shotgun (WGS) entry which is preliminary data.</text>
</comment>
<sequence length="103" mass="11016">TNQWYPSTTRRYRVPEGTIFVSVASCNGKPFVQVFAGKVGTPLFALGSVNAALAGLALQQGVSYDEVLGVLDVTHEKSNGNGYDAKCLAGAIADSLEHYRQDH</sequence>
<feature type="non-terminal residue" evidence="1">
    <location>
        <position position="1"/>
    </location>
</feature>
<dbReference type="EMBL" id="LAZR01067574">
    <property type="protein sequence ID" value="KKK51304.1"/>
    <property type="molecule type" value="Genomic_DNA"/>
</dbReference>
<evidence type="ECO:0000313" key="1">
    <source>
        <dbReference type="EMBL" id="KKK51304.1"/>
    </source>
</evidence>
<protein>
    <submittedName>
        <fullName evidence="1">Uncharacterized protein</fullName>
    </submittedName>
</protein>